<name>A0A497E458_UNCAE</name>
<organism evidence="2 3">
    <name type="scientific">Aerophobetes bacterium</name>
    <dbReference type="NCBI Taxonomy" id="2030807"/>
    <lineage>
        <taxon>Bacteria</taxon>
        <taxon>Candidatus Aerophobota</taxon>
    </lineage>
</organism>
<reference evidence="2 3" key="1">
    <citation type="submission" date="2018-06" db="EMBL/GenBank/DDBJ databases">
        <title>Extensive metabolic versatility and redundancy in microbially diverse, dynamic hydrothermal sediments.</title>
        <authorList>
            <person name="Dombrowski N."/>
            <person name="Teske A."/>
            <person name="Baker B.J."/>
        </authorList>
    </citation>
    <scope>NUCLEOTIDE SEQUENCE [LARGE SCALE GENOMIC DNA]</scope>
    <source>
        <strain evidence="2">B47_G16</strain>
    </source>
</reference>
<evidence type="ECO:0000256" key="1">
    <source>
        <dbReference type="SAM" id="MobiDB-lite"/>
    </source>
</evidence>
<comment type="caution">
    <text evidence="2">The sequence shown here is derived from an EMBL/GenBank/DDBJ whole genome shotgun (WGS) entry which is preliminary data.</text>
</comment>
<sequence>MRESCWPALLFSDLPLLSEAKTRSISAENPKGEKGGGGKEASNLGVGRKGRPCITLPQAKTTSLAEIEGTGVIQHIWITLPDHTEEGPYVLRDLVLRMYWDGEPAPSVEVPLGDFFCNGHAMRCKVNSLPIAVNPTGGMNCYFPMPFRSSARITIENQHPKDVPGFFYQITYSLLPQLPEGTAYFHAQWRRENPTMIGRDYTIVDEIKGKGHYVGTYLAIGTLSRYWWGEGEIKFYIDGDEEYPTICGTGTEDYAGGAWCFGETYSTPFLGYPLCHRSEDGVPLHALYRWHIMDPVRFEKSLKVTIQQIGHDGRSLFERSDDVSSVAYWYQTEPHNVFPELLPAQARWPR</sequence>
<dbReference type="EMBL" id="QMPZ01000058">
    <property type="protein sequence ID" value="RLE09179.1"/>
    <property type="molecule type" value="Genomic_DNA"/>
</dbReference>
<accession>A0A497E458</accession>
<dbReference type="Pfam" id="PF11175">
    <property type="entry name" value="DUF2961"/>
    <property type="match status" value="1"/>
</dbReference>
<proteinExistence type="predicted"/>
<dbReference type="AlphaFoldDB" id="A0A497E458"/>
<gene>
    <name evidence="2" type="ORF">DRJ00_04855</name>
</gene>
<protein>
    <recommendedName>
        <fullName evidence="4">DUF2961 domain-containing protein</fullName>
    </recommendedName>
</protein>
<evidence type="ECO:0000313" key="3">
    <source>
        <dbReference type="Proteomes" id="UP000279422"/>
    </source>
</evidence>
<dbReference type="Gene3D" id="2.60.120.1390">
    <property type="match status" value="1"/>
</dbReference>
<feature type="region of interest" description="Disordered" evidence="1">
    <location>
        <begin position="25"/>
        <end position="46"/>
    </location>
</feature>
<dbReference type="Proteomes" id="UP000279422">
    <property type="component" value="Unassembled WGS sequence"/>
</dbReference>
<evidence type="ECO:0000313" key="2">
    <source>
        <dbReference type="EMBL" id="RLE09179.1"/>
    </source>
</evidence>
<evidence type="ECO:0008006" key="4">
    <source>
        <dbReference type="Google" id="ProtNLM"/>
    </source>
</evidence>
<dbReference type="InterPro" id="IPR021345">
    <property type="entry name" value="DUF2961"/>
</dbReference>